<feature type="region of interest" description="Disordered" evidence="1">
    <location>
        <begin position="178"/>
        <end position="201"/>
    </location>
</feature>
<reference evidence="3" key="1">
    <citation type="submission" date="2020-11" db="EMBL/GenBank/DDBJ databases">
        <authorList>
            <person name="Tran Van P."/>
        </authorList>
    </citation>
    <scope>NUCLEOTIDE SEQUENCE</scope>
</reference>
<evidence type="ECO:0000256" key="2">
    <source>
        <dbReference type="SAM" id="SignalP"/>
    </source>
</evidence>
<dbReference type="GO" id="GO:0061462">
    <property type="term" value="P:protein localization to lysosome"/>
    <property type="evidence" value="ECO:0007669"/>
    <property type="project" value="TreeGrafter"/>
</dbReference>
<dbReference type="GO" id="GO:1904262">
    <property type="term" value="P:negative regulation of TORC1 signaling"/>
    <property type="evidence" value="ECO:0007669"/>
    <property type="project" value="TreeGrafter"/>
</dbReference>
<dbReference type="Proteomes" id="UP000728032">
    <property type="component" value="Unassembled WGS sequence"/>
</dbReference>
<feature type="signal peptide" evidence="2">
    <location>
        <begin position="1"/>
        <end position="31"/>
    </location>
</feature>
<dbReference type="Gene3D" id="3.30.450.240">
    <property type="match status" value="1"/>
</dbReference>
<keyword evidence="4" id="KW-1185">Reference proteome</keyword>
<protein>
    <submittedName>
        <fullName evidence="3">Uncharacterized protein</fullName>
    </submittedName>
</protein>
<name>A0A7R9LVY2_9ACAR</name>
<dbReference type="OrthoDB" id="18134at2759"/>
<proteinExistence type="predicted"/>
<dbReference type="SUPFAM" id="SSF160651">
    <property type="entry name" value="FLJ32549 C-terminal domain-like"/>
    <property type="match status" value="1"/>
</dbReference>
<dbReference type="PANTHER" id="PTHR31581:SF1">
    <property type="entry name" value="KICSTOR SUBUNIT 2"/>
    <property type="match status" value="1"/>
</dbReference>
<dbReference type="EMBL" id="CAJPVJ010003345">
    <property type="protein sequence ID" value="CAG2167433.1"/>
    <property type="molecule type" value="Genomic_DNA"/>
</dbReference>
<gene>
    <name evidence="3" type="ORF">ONB1V03_LOCUS6940</name>
</gene>
<organism evidence="3">
    <name type="scientific">Oppiella nova</name>
    <dbReference type="NCBI Taxonomy" id="334625"/>
    <lineage>
        <taxon>Eukaryota</taxon>
        <taxon>Metazoa</taxon>
        <taxon>Ecdysozoa</taxon>
        <taxon>Arthropoda</taxon>
        <taxon>Chelicerata</taxon>
        <taxon>Arachnida</taxon>
        <taxon>Acari</taxon>
        <taxon>Acariformes</taxon>
        <taxon>Sarcoptiformes</taxon>
        <taxon>Oribatida</taxon>
        <taxon>Brachypylina</taxon>
        <taxon>Oppioidea</taxon>
        <taxon>Oppiidae</taxon>
        <taxon>Oppiella</taxon>
    </lineage>
</organism>
<evidence type="ECO:0000256" key="1">
    <source>
        <dbReference type="SAM" id="MobiDB-lite"/>
    </source>
</evidence>
<evidence type="ECO:0000313" key="3">
    <source>
        <dbReference type="EMBL" id="CAD7648807.1"/>
    </source>
</evidence>
<dbReference type="EMBL" id="OC918170">
    <property type="protein sequence ID" value="CAD7648807.1"/>
    <property type="molecule type" value="Genomic_DNA"/>
</dbReference>
<dbReference type="GO" id="GO:0042149">
    <property type="term" value="P:cellular response to glucose starvation"/>
    <property type="evidence" value="ECO:0007669"/>
    <property type="project" value="TreeGrafter"/>
</dbReference>
<dbReference type="InterPro" id="IPR018544">
    <property type="entry name" value="KICS_2"/>
</dbReference>
<feature type="chain" id="PRO_5036211327" evidence="2">
    <location>
        <begin position="32"/>
        <end position="466"/>
    </location>
</feature>
<dbReference type="Pfam" id="PF09404">
    <property type="entry name" value="C12orf66_like"/>
    <property type="match status" value="3"/>
</dbReference>
<dbReference type="PANTHER" id="PTHR31581">
    <property type="entry name" value="KICSTOR COMPLEX PROTEIN C12ORF66"/>
    <property type="match status" value="1"/>
</dbReference>
<accession>A0A7R9LVY2</accession>
<dbReference type="AlphaFoldDB" id="A0A7R9LVY2"/>
<sequence>MAGTGIEGTTAPTMPSFMALMLSSLCTSVSSDWFKQFEHKLRANHCDEWTQTPQPCAPIRDHRVIVSSGKPSRSAVMSGARDVVSSQETILEQYFTLNAVFLWDKAKEMVEKERDSHRHQQNQSSIMSSMMTALAQLSLADKNYIHLHFLAPKGFLRKDVVKGMYETLRSEFERLHDRGNTCASTEPRQASTTPSTPITTAAVPANIPSATSSSSSSILSIAVSLSSALMSTTSANSQSVPNSPIKATLEVLDRLAAHICGQLLWYVRARIEMMDIYEKITIVSNQKAVKQIKCSIANKTQFLGSNVSESRGSTASELHSQDNSLSAASLPMDVSTQVSNSCSNDMKTVCSKQSIDYIQKVITFQRKTDAQFVALLFDTHGLEDYKGFGYHSPYKSFESPKGIDSIPIIYSYPLEVPKSHLPTLIMIMNNKSKELNTSDSLVPLFDSQLNCTYFLIRPDPRITLKH</sequence>
<dbReference type="GO" id="GO:0034198">
    <property type="term" value="P:cellular response to amino acid starvation"/>
    <property type="evidence" value="ECO:0007669"/>
    <property type="project" value="TreeGrafter"/>
</dbReference>
<feature type="compositionally biased region" description="Low complexity" evidence="1">
    <location>
        <begin position="190"/>
        <end position="201"/>
    </location>
</feature>
<evidence type="ECO:0000313" key="4">
    <source>
        <dbReference type="Proteomes" id="UP000728032"/>
    </source>
</evidence>
<dbReference type="Gene3D" id="1.10.3450.30">
    <property type="match status" value="1"/>
</dbReference>
<dbReference type="InterPro" id="IPR038060">
    <property type="entry name" value="C12orf66-like_central_sf"/>
</dbReference>
<keyword evidence="2" id="KW-0732">Signal</keyword>